<evidence type="ECO:0000313" key="3">
    <source>
        <dbReference type="EMBL" id="GAB17021.1"/>
    </source>
</evidence>
<feature type="transmembrane region" description="Helical" evidence="1">
    <location>
        <begin position="45"/>
        <end position="64"/>
    </location>
</feature>
<feature type="transmembrane region" description="Helical" evidence="1">
    <location>
        <begin position="136"/>
        <end position="155"/>
    </location>
</feature>
<evidence type="ECO:0000256" key="1">
    <source>
        <dbReference type="SAM" id="Phobius"/>
    </source>
</evidence>
<protein>
    <recommendedName>
        <fullName evidence="2">Acyltransferase 3 domain-containing protein</fullName>
    </recommendedName>
</protein>
<feature type="transmembrane region" description="Helical" evidence="1">
    <location>
        <begin position="240"/>
        <end position="259"/>
    </location>
</feature>
<dbReference type="GO" id="GO:0016747">
    <property type="term" value="F:acyltransferase activity, transferring groups other than amino-acyl groups"/>
    <property type="evidence" value="ECO:0007669"/>
    <property type="project" value="InterPro"/>
</dbReference>
<dbReference type="STRING" id="1077974.GOEFS_018_00530"/>
<name>H0QW20_9ACTN</name>
<gene>
    <name evidence="3" type="ORF">GOEFS_018_00530</name>
</gene>
<dbReference type="InterPro" id="IPR050879">
    <property type="entry name" value="Acyltransferase_3"/>
</dbReference>
<dbReference type="EMBL" id="BAEH01000018">
    <property type="protein sequence ID" value="GAB17021.1"/>
    <property type="molecule type" value="Genomic_DNA"/>
</dbReference>
<feature type="transmembrane region" description="Helical" evidence="1">
    <location>
        <begin position="271"/>
        <end position="291"/>
    </location>
</feature>
<accession>H0QW20</accession>
<feature type="transmembrane region" description="Helical" evidence="1">
    <location>
        <begin position="339"/>
        <end position="360"/>
    </location>
</feature>
<dbReference type="Proteomes" id="UP000035034">
    <property type="component" value="Unassembled WGS sequence"/>
</dbReference>
<dbReference type="GO" id="GO:0009103">
    <property type="term" value="P:lipopolysaccharide biosynthetic process"/>
    <property type="evidence" value="ECO:0007669"/>
    <property type="project" value="TreeGrafter"/>
</dbReference>
<dbReference type="InterPro" id="IPR002656">
    <property type="entry name" value="Acyl_transf_3_dom"/>
</dbReference>
<dbReference type="PANTHER" id="PTHR23028:SF53">
    <property type="entry name" value="ACYL_TRANSF_3 DOMAIN-CONTAINING PROTEIN"/>
    <property type="match status" value="1"/>
</dbReference>
<keyword evidence="1" id="KW-1133">Transmembrane helix</keyword>
<evidence type="ECO:0000313" key="4">
    <source>
        <dbReference type="Proteomes" id="UP000035034"/>
    </source>
</evidence>
<evidence type="ECO:0000259" key="2">
    <source>
        <dbReference type="Pfam" id="PF01757"/>
    </source>
</evidence>
<dbReference type="eggNOG" id="COG1835">
    <property type="taxonomic scope" value="Bacteria"/>
</dbReference>
<proteinExistence type="predicted"/>
<feature type="transmembrane region" description="Helical" evidence="1">
    <location>
        <begin position="167"/>
        <end position="187"/>
    </location>
</feature>
<sequence>MSVPRFYPQLEGMRAVAALGVLSTHVAFQTGEVQTPVLGPILGRLDLAVALFFGLSGFLLWRPYVDAAHGGPRPDVRRYLTHRFVRIWPAYVVVVVAVLTLLPEARNADVVVWGANLTLTQIFVPLSLTAGLTQMWSLSVEVMFYLLLPLIGWAMLRLSGSLARQRIPILCTFFALTLLWGPLASILPTQPGLEPKNWVIGHLPWFGAGLLLAELVGRVHGDEPLPRPLRAIVELSRRRWLMFAVLVIAYGLACTPLAGPTGLGAVNSGQFVIKILLGAVCGYAILAPLVLADSTFRFLDSPVMQALGRWSYGIFIWHVAVLAVVFGLFGILPFGGSTLLVWVLTVILSVGVAAASYAFVEEPARARLRSAGTVPVVRAGAI</sequence>
<dbReference type="PANTHER" id="PTHR23028">
    <property type="entry name" value="ACETYLTRANSFERASE"/>
    <property type="match status" value="1"/>
</dbReference>
<dbReference type="RefSeq" id="WP_007316359.1">
    <property type="nucleotide sequence ID" value="NZ_BAEH01000018.1"/>
</dbReference>
<organism evidence="3 4">
    <name type="scientific">Gordonia effusa NBRC 100432</name>
    <dbReference type="NCBI Taxonomy" id="1077974"/>
    <lineage>
        <taxon>Bacteria</taxon>
        <taxon>Bacillati</taxon>
        <taxon>Actinomycetota</taxon>
        <taxon>Actinomycetes</taxon>
        <taxon>Mycobacteriales</taxon>
        <taxon>Gordoniaceae</taxon>
        <taxon>Gordonia</taxon>
    </lineage>
</organism>
<feature type="transmembrane region" description="Helical" evidence="1">
    <location>
        <begin position="312"/>
        <end position="333"/>
    </location>
</feature>
<keyword evidence="1" id="KW-0472">Membrane</keyword>
<keyword evidence="4" id="KW-1185">Reference proteome</keyword>
<dbReference type="GO" id="GO:0016020">
    <property type="term" value="C:membrane"/>
    <property type="evidence" value="ECO:0007669"/>
    <property type="project" value="TreeGrafter"/>
</dbReference>
<keyword evidence="1" id="KW-0812">Transmembrane</keyword>
<dbReference type="Pfam" id="PF01757">
    <property type="entry name" value="Acyl_transf_3"/>
    <property type="match status" value="1"/>
</dbReference>
<feature type="domain" description="Acyltransferase 3" evidence="2">
    <location>
        <begin position="9"/>
        <end position="355"/>
    </location>
</feature>
<feature type="transmembrane region" description="Helical" evidence="1">
    <location>
        <begin position="84"/>
        <end position="103"/>
    </location>
</feature>
<feature type="transmembrane region" description="Helical" evidence="1">
    <location>
        <begin position="199"/>
        <end position="219"/>
    </location>
</feature>
<comment type="caution">
    <text evidence="3">The sequence shown here is derived from an EMBL/GenBank/DDBJ whole genome shotgun (WGS) entry which is preliminary data.</text>
</comment>
<dbReference type="OrthoDB" id="5242306at2"/>
<dbReference type="AlphaFoldDB" id="H0QW20"/>
<feature type="transmembrane region" description="Helical" evidence="1">
    <location>
        <begin position="110"/>
        <end position="130"/>
    </location>
</feature>
<reference evidence="3 4" key="1">
    <citation type="submission" date="2011-12" db="EMBL/GenBank/DDBJ databases">
        <title>Whole genome shotgun sequence of Gordonia effusa NBRC 100432.</title>
        <authorList>
            <person name="Yoshida I."/>
            <person name="Takarada H."/>
            <person name="Hosoyama A."/>
            <person name="Tsuchikane K."/>
            <person name="Katsumata H."/>
            <person name="Yamazaki S."/>
            <person name="Fujita N."/>
        </authorList>
    </citation>
    <scope>NUCLEOTIDE SEQUENCE [LARGE SCALE GENOMIC DNA]</scope>
    <source>
        <strain evidence="3 4">NBRC 100432</strain>
    </source>
</reference>